<comment type="function">
    <text evidence="4">Acts as an anti-CsrA protein, binds CsrA and prevents it from repressing translation of its target genes, one of which is flagellin. Binds to flagellin and participates in the assembly of the flagellum.</text>
</comment>
<dbReference type="Gene3D" id="2.30.290.10">
    <property type="entry name" value="BH3618-like"/>
    <property type="match status" value="1"/>
</dbReference>
<evidence type="ECO:0000313" key="5">
    <source>
        <dbReference type="EMBL" id="MFC4354688.1"/>
    </source>
</evidence>
<name>A0ABV8UW82_9BACL</name>
<keyword evidence="6" id="KW-1185">Reference proteome</keyword>
<dbReference type="Pfam" id="PF02623">
    <property type="entry name" value="FliW"/>
    <property type="match status" value="1"/>
</dbReference>
<gene>
    <name evidence="4" type="primary">fliW</name>
    <name evidence="5" type="ORF">ACFO0S_06360</name>
</gene>
<dbReference type="InterPro" id="IPR003775">
    <property type="entry name" value="Flagellar_assembly_factor_FliW"/>
</dbReference>
<evidence type="ECO:0000313" key="6">
    <source>
        <dbReference type="Proteomes" id="UP001595733"/>
    </source>
</evidence>
<dbReference type="HAMAP" id="MF_01185">
    <property type="entry name" value="FliW"/>
    <property type="match status" value="1"/>
</dbReference>
<keyword evidence="1 4" id="KW-0963">Cytoplasm</keyword>
<keyword evidence="5" id="KW-0282">Flagellum</keyword>
<dbReference type="InterPro" id="IPR024046">
    <property type="entry name" value="Flagellar_assmbl_FliW_dom_sf"/>
</dbReference>
<dbReference type="EMBL" id="JBHSEF010000013">
    <property type="protein sequence ID" value="MFC4354688.1"/>
    <property type="molecule type" value="Genomic_DNA"/>
</dbReference>
<organism evidence="5 6">
    <name type="scientific">Chryseomicrobium palamuruense</name>
    <dbReference type="NCBI Taxonomy" id="682973"/>
    <lineage>
        <taxon>Bacteria</taxon>
        <taxon>Bacillati</taxon>
        <taxon>Bacillota</taxon>
        <taxon>Bacilli</taxon>
        <taxon>Bacillales</taxon>
        <taxon>Caryophanaceae</taxon>
        <taxon>Chryseomicrobium</taxon>
    </lineage>
</organism>
<proteinExistence type="inferred from homology"/>
<keyword evidence="5" id="KW-0966">Cell projection</keyword>
<evidence type="ECO:0000256" key="3">
    <source>
        <dbReference type="ARBA" id="ARBA00022845"/>
    </source>
</evidence>
<dbReference type="RefSeq" id="WP_378140970.1">
    <property type="nucleotide sequence ID" value="NZ_JBHSEF010000013.1"/>
</dbReference>
<comment type="similarity">
    <text evidence="4">Belongs to the FliW family.</text>
</comment>
<comment type="subcellular location">
    <subcellularLocation>
        <location evidence="4">Cytoplasm</location>
    </subcellularLocation>
</comment>
<keyword evidence="5" id="KW-0969">Cilium</keyword>
<dbReference type="Proteomes" id="UP001595733">
    <property type="component" value="Unassembled WGS sequence"/>
</dbReference>
<keyword evidence="3 4" id="KW-0810">Translation regulation</keyword>
<reference evidence="6" key="1">
    <citation type="journal article" date="2019" name="Int. J. Syst. Evol. Microbiol.">
        <title>The Global Catalogue of Microorganisms (GCM) 10K type strain sequencing project: providing services to taxonomists for standard genome sequencing and annotation.</title>
        <authorList>
            <consortium name="The Broad Institute Genomics Platform"/>
            <consortium name="The Broad Institute Genome Sequencing Center for Infectious Disease"/>
            <person name="Wu L."/>
            <person name="Ma J."/>
        </authorList>
    </citation>
    <scope>NUCLEOTIDE SEQUENCE [LARGE SCALE GENOMIC DNA]</scope>
    <source>
        <strain evidence="6">CCUG 50353</strain>
    </source>
</reference>
<sequence length="139" mass="16231">MINRSIKFITPLPGFKTIFQYTLKELIHLEQQLFYELSSEEGVGLLLVDPFHIKKSYEVKLPEEILEKMNIVDTADVVIFCIVTVQEPFEHSTVNLRAPIIINLKESLGYQWIRNDHHESIKHPLKSYSDKEINHADIK</sequence>
<comment type="caution">
    <text evidence="5">The sequence shown here is derived from an EMBL/GenBank/DDBJ whole genome shotgun (WGS) entry which is preliminary data.</text>
</comment>
<accession>A0ABV8UW82</accession>
<protein>
    <recommendedName>
        <fullName evidence="4">Flagellar assembly factor FliW</fullName>
    </recommendedName>
</protein>
<dbReference type="SUPFAM" id="SSF141457">
    <property type="entry name" value="BH3618-like"/>
    <property type="match status" value="1"/>
</dbReference>
<evidence type="ECO:0000256" key="4">
    <source>
        <dbReference type="HAMAP-Rule" id="MF_01185"/>
    </source>
</evidence>
<keyword evidence="4" id="KW-0143">Chaperone</keyword>
<dbReference type="PANTHER" id="PTHR39190:SF1">
    <property type="entry name" value="FLAGELLAR ASSEMBLY FACTOR FLIW"/>
    <property type="match status" value="1"/>
</dbReference>
<evidence type="ECO:0000256" key="2">
    <source>
        <dbReference type="ARBA" id="ARBA00022795"/>
    </source>
</evidence>
<evidence type="ECO:0000256" key="1">
    <source>
        <dbReference type="ARBA" id="ARBA00022490"/>
    </source>
</evidence>
<comment type="subunit">
    <text evidence="4">Interacts with translational regulator CsrA and flagellin(s).</text>
</comment>
<dbReference type="PANTHER" id="PTHR39190">
    <property type="entry name" value="FLAGELLAR ASSEMBLY FACTOR FLIW"/>
    <property type="match status" value="1"/>
</dbReference>
<keyword evidence="2 4" id="KW-1005">Bacterial flagellum biogenesis</keyword>